<feature type="compositionally biased region" description="Polar residues" evidence="1">
    <location>
        <begin position="32"/>
        <end position="48"/>
    </location>
</feature>
<dbReference type="OMA" id="IPSYRYC"/>
<feature type="region of interest" description="Disordered" evidence="1">
    <location>
        <begin position="387"/>
        <end position="406"/>
    </location>
</feature>
<dbReference type="EMBL" id="CAJJDM010000002">
    <property type="protein sequence ID" value="CAD8043566.1"/>
    <property type="molecule type" value="Genomic_DNA"/>
</dbReference>
<name>A0A8S1JTJ3_PARPR</name>
<dbReference type="Proteomes" id="UP000688137">
    <property type="component" value="Unassembled WGS sequence"/>
</dbReference>
<evidence type="ECO:0008006" key="4">
    <source>
        <dbReference type="Google" id="ProtNLM"/>
    </source>
</evidence>
<evidence type="ECO:0000313" key="3">
    <source>
        <dbReference type="Proteomes" id="UP000688137"/>
    </source>
</evidence>
<keyword evidence="3" id="KW-1185">Reference proteome</keyword>
<feature type="region of interest" description="Disordered" evidence="1">
    <location>
        <begin position="1"/>
        <end position="88"/>
    </location>
</feature>
<proteinExistence type="predicted"/>
<dbReference type="AlphaFoldDB" id="A0A8S1JTJ3"/>
<accession>A0A8S1JTJ3</accession>
<feature type="compositionally biased region" description="Low complexity" evidence="1">
    <location>
        <begin position="15"/>
        <end position="27"/>
    </location>
</feature>
<protein>
    <recommendedName>
        <fullName evidence="4">CHY-type domain-containing protein</fullName>
    </recommendedName>
</protein>
<evidence type="ECO:0000313" key="2">
    <source>
        <dbReference type="EMBL" id="CAD8043566.1"/>
    </source>
</evidence>
<sequence length="491" mass="58375">MQKSQLKYAKTSQYLRRSSLNSQNSQSPKKIANQSQDQMTSSQLQLEMSKSQQSFRSSNSPVGHCQSVSSKTFPYPPSPTRTLQKRPSQIISKQQLQSMHERSIIKMLGLKMEAICTKTSHEKNKMVFICQYPNCEADNRLGCSYCQIEQHGNHASQNMEIQTFCKIFDDRRQQFDNLCNQIMRVPDKITQVKTFFEKLRITIQERLQQIEDNVIKSIDEELQWQPLERDLQNRVNYLSNKNIFDMTQEELTESLSFIQGKHLSEVEYIINETEKYLTSKVDQVQQSWNDFREQLEFELITALGDNNKIQIIDQKQRKEYAQLKLQVLAQKQEKYLEQFRPFQIIMNEIQEEERKIEVQKQEEVKKQTELQKQQLLQMKKEQKQRELEQIKQKEEQKKKEKEQEREKQLRTFPHILYTQDCPHRLPCNTIPIFSCCNKAYPCTQCHGYQFHPPRISIPSYRYCMNCLEIYLVVFPTNQSVNCLKCQIQQQS</sequence>
<comment type="caution">
    <text evidence="2">The sequence shown here is derived from an EMBL/GenBank/DDBJ whole genome shotgun (WGS) entry which is preliminary data.</text>
</comment>
<reference evidence="2" key="1">
    <citation type="submission" date="2021-01" db="EMBL/GenBank/DDBJ databases">
        <authorList>
            <consortium name="Genoscope - CEA"/>
            <person name="William W."/>
        </authorList>
    </citation>
    <scope>NUCLEOTIDE SEQUENCE</scope>
</reference>
<feature type="compositionally biased region" description="Polar residues" evidence="1">
    <location>
        <begin position="1"/>
        <end position="14"/>
    </location>
</feature>
<gene>
    <name evidence="2" type="ORF">PPRIM_AZ9-3.1.T0050219</name>
</gene>
<feature type="compositionally biased region" description="Low complexity" evidence="1">
    <location>
        <begin position="49"/>
        <end position="60"/>
    </location>
</feature>
<evidence type="ECO:0000256" key="1">
    <source>
        <dbReference type="SAM" id="MobiDB-lite"/>
    </source>
</evidence>
<organism evidence="2 3">
    <name type="scientific">Paramecium primaurelia</name>
    <dbReference type="NCBI Taxonomy" id="5886"/>
    <lineage>
        <taxon>Eukaryota</taxon>
        <taxon>Sar</taxon>
        <taxon>Alveolata</taxon>
        <taxon>Ciliophora</taxon>
        <taxon>Intramacronucleata</taxon>
        <taxon>Oligohymenophorea</taxon>
        <taxon>Peniculida</taxon>
        <taxon>Parameciidae</taxon>
        <taxon>Paramecium</taxon>
    </lineage>
</organism>